<dbReference type="Proteomes" id="UP000006633">
    <property type="component" value="Chromosome"/>
</dbReference>
<dbReference type="HOGENOM" id="CLU_1915807_0_0_5"/>
<accession>D7A4F0</accession>
<proteinExistence type="predicted"/>
<feature type="signal peptide" evidence="1">
    <location>
        <begin position="1"/>
        <end position="20"/>
    </location>
</feature>
<dbReference type="eggNOG" id="ENOG50337ZG">
    <property type="taxonomic scope" value="Bacteria"/>
</dbReference>
<dbReference type="KEGG" id="sno:Snov_2518"/>
<sequence length="132" mass="14179">MAALRFWLVSALVLSAQSSAADSSCCDPASPFRPGEAYPETLAGCDTLRRWADAAPRTDNRITLGIKGRLTGIHTDGVMAYLLMCEPADVQVMCVTYSANDLSRGDVVVFGGGYSRLDDHHVVLDPCLASRE</sequence>
<evidence type="ECO:0000313" key="3">
    <source>
        <dbReference type="Proteomes" id="UP000006633"/>
    </source>
</evidence>
<dbReference type="EMBL" id="CP002026">
    <property type="protein sequence ID" value="ADH89813.1"/>
    <property type="molecule type" value="Genomic_DNA"/>
</dbReference>
<reference evidence="2 3" key="1">
    <citation type="journal article" date="2012" name="Stand. Genomic Sci.">
        <title>Complete genome sequence of the facultatively chemolithoautotrophic and methylotrophic alpha Proteobacterium Starkeya novella type strain (ATCC 8093(T)).</title>
        <authorList>
            <person name="Kappler U."/>
            <person name="Davenport K."/>
            <person name="Beatson S."/>
            <person name="Lucas S."/>
            <person name="Lapidus A."/>
            <person name="Copeland A."/>
            <person name="Berry K.W."/>
            <person name="Glavina Del Rio T."/>
            <person name="Hammon N."/>
            <person name="Dalin E."/>
            <person name="Tice H."/>
            <person name="Pitluck S."/>
            <person name="Richardson P."/>
            <person name="Bruce D."/>
            <person name="Goodwin L.A."/>
            <person name="Han C."/>
            <person name="Tapia R."/>
            <person name="Detter J.C."/>
            <person name="Chang Y.J."/>
            <person name="Jeffries C.D."/>
            <person name="Land M."/>
            <person name="Hauser L."/>
            <person name="Kyrpides N.C."/>
            <person name="Goker M."/>
            <person name="Ivanova N."/>
            <person name="Klenk H.P."/>
            <person name="Woyke T."/>
        </authorList>
    </citation>
    <scope>NUCLEOTIDE SEQUENCE [LARGE SCALE GENOMIC DNA]</scope>
    <source>
        <strain evidence="3">ATCC 8093 / DSM 506 / JCM 20403 / CCM 1077 / IAM 12100 / NBRC 12443 / NCIMB 10456</strain>
    </source>
</reference>
<keyword evidence="1" id="KW-0732">Signal</keyword>
<gene>
    <name evidence="2" type="ordered locus">Snov_2518</name>
</gene>
<protein>
    <submittedName>
        <fullName evidence="2">Uncharacterized protein</fullName>
    </submittedName>
</protein>
<feature type="chain" id="PRO_5003092313" evidence="1">
    <location>
        <begin position="21"/>
        <end position="132"/>
    </location>
</feature>
<evidence type="ECO:0000313" key="2">
    <source>
        <dbReference type="EMBL" id="ADH89813.1"/>
    </source>
</evidence>
<organism evidence="2 3">
    <name type="scientific">Ancylobacter novellus (strain ATCC 8093 / DSM 506 / JCM 20403 / CCM 1077 / IAM 12100 / NBRC 12443 / NCIMB 10456)</name>
    <name type="common">Starkeya novella</name>
    <dbReference type="NCBI Taxonomy" id="639283"/>
    <lineage>
        <taxon>Bacteria</taxon>
        <taxon>Pseudomonadati</taxon>
        <taxon>Pseudomonadota</taxon>
        <taxon>Alphaproteobacteria</taxon>
        <taxon>Hyphomicrobiales</taxon>
        <taxon>Xanthobacteraceae</taxon>
        <taxon>Ancylobacter</taxon>
    </lineage>
</organism>
<dbReference type="OrthoDB" id="8020870at2"/>
<keyword evidence="3" id="KW-1185">Reference proteome</keyword>
<dbReference type="AlphaFoldDB" id="D7A4F0"/>
<evidence type="ECO:0000256" key="1">
    <source>
        <dbReference type="SAM" id="SignalP"/>
    </source>
</evidence>
<name>D7A4F0_ANCN5</name>